<evidence type="ECO:0000256" key="9">
    <source>
        <dbReference type="ARBA" id="ARBA00023136"/>
    </source>
</evidence>
<dbReference type="InterPro" id="IPR004773">
    <property type="entry name" value="K/Na_transp_Trk1/HKT1"/>
</dbReference>
<evidence type="ECO:0000256" key="4">
    <source>
        <dbReference type="ARBA" id="ARBA00022538"/>
    </source>
</evidence>
<feature type="region of interest" description="Disordered" evidence="11">
    <location>
        <begin position="155"/>
        <end position="458"/>
    </location>
</feature>
<evidence type="ECO:0000256" key="10">
    <source>
        <dbReference type="PIRNR" id="PIRNR002450"/>
    </source>
</evidence>
<evidence type="ECO:0000256" key="8">
    <source>
        <dbReference type="ARBA" id="ARBA00023065"/>
    </source>
</evidence>
<feature type="transmembrane region" description="Helical" evidence="10">
    <location>
        <begin position="828"/>
        <end position="844"/>
    </location>
</feature>
<dbReference type="EMBL" id="CP115612">
    <property type="protein sequence ID" value="WBW74583.1"/>
    <property type="molecule type" value="Genomic_DNA"/>
</dbReference>
<keyword evidence="13" id="KW-1185">Reference proteome</keyword>
<keyword evidence="8 10" id="KW-0406">Ion transport</keyword>
<dbReference type="GO" id="GO:0005886">
    <property type="term" value="C:plasma membrane"/>
    <property type="evidence" value="ECO:0007669"/>
    <property type="project" value="InterPro"/>
</dbReference>
<keyword evidence="3 10" id="KW-0813">Transport</keyword>
<evidence type="ECO:0000256" key="11">
    <source>
        <dbReference type="SAM" id="MobiDB-lite"/>
    </source>
</evidence>
<dbReference type="Proteomes" id="UP001212411">
    <property type="component" value="Chromosome 2"/>
</dbReference>
<feature type="compositionally biased region" description="Polar residues" evidence="11">
    <location>
        <begin position="358"/>
        <end position="377"/>
    </location>
</feature>
<comment type="similarity">
    <text evidence="2 10">Belongs to the TrkH potassium transport family.</text>
</comment>
<organism evidence="12 13">
    <name type="scientific">Schizosaccharomyces osmophilus</name>
    <dbReference type="NCBI Taxonomy" id="2545709"/>
    <lineage>
        <taxon>Eukaryota</taxon>
        <taxon>Fungi</taxon>
        <taxon>Dikarya</taxon>
        <taxon>Ascomycota</taxon>
        <taxon>Taphrinomycotina</taxon>
        <taxon>Schizosaccharomycetes</taxon>
        <taxon>Schizosaccharomycetales</taxon>
        <taxon>Schizosaccharomycetaceae</taxon>
        <taxon>Schizosaccharomyces</taxon>
    </lineage>
</organism>
<feature type="transmembrane region" description="Helical" evidence="10">
    <location>
        <begin position="29"/>
        <end position="49"/>
    </location>
</feature>
<dbReference type="GO" id="GO:0140107">
    <property type="term" value="F:high-affinity potassium ion transmembrane transporter activity"/>
    <property type="evidence" value="ECO:0007669"/>
    <property type="project" value="TreeGrafter"/>
</dbReference>
<feature type="compositionally biased region" description="Polar residues" evidence="11">
    <location>
        <begin position="329"/>
        <end position="350"/>
    </location>
</feature>
<dbReference type="InterPro" id="IPR051143">
    <property type="entry name" value="TrkH_K-transport"/>
</dbReference>
<evidence type="ECO:0000313" key="12">
    <source>
        <dbReference type="EMBL" id="WBW74583.1"/>
    </source>
</evidence>
<dbReference type="PIRSF" id="PIRSF002450">
    <property type="entry name" value="K+_transpter_TRK"/>
    <property type="match status" value="1"/>
</dbReference>
<accession>A0AAF0AYD0</accession>
<comment type="subcellular location">
    <subcellularLocation>
        <location evidence="1">Membrane</location>
        <topology evidence="1">Multi-pass membrane protein</topology>
    </subcellularLocation>
</comment>
<sequence length="937" mass="105539">MSIIKKSRLFKFLKFCKVYVSRRFQFLEYHYAFILGMTILNSIILYGSGHLHYIDALFLASGAVTQSGIPTVKITDISIYQQLTLLIFSVLSTPVAVNLGLTVIKLYYYNRRYDKVLRGNRLTMTYTYNTFRPREEAEPNRVGGRKIQVLLDQGNRLRRPVAPSKDNQETEEETQPKGGFSRLRRSLSTVQRPSTLPNIPFFKFPRKSVDLEKQDSPAENASFSGSPIHDEDRHSTQSEYRVRNSDYSGAPSASASNLDEEEHSNPIEYSSRDLDDMNPPSPFDRREEPNPSTQVEYAPRNNDYVNSTGDESSGGDNLPSRHSNESNDPDTSTQINERDSSASSNRTNFSAPRETVAGSLSSSHGSNPYPSEYNITRTDNEPHSLSKEPDESAPAPDNLDQVSTSGNTGRQEVSNREGAASPRITIAIPPAPDHERKPVHTAGYNKDSSSIKSPMSFGRANRGATFSLTNRTPGDRHSMSLLPSQFRKTFTSALPDRLKSSNTFRSANTSTTMPFLSYQPTVGRNSAFYALSGEEREELAGIEYQSLKVLTVLLTIYFLLWHVLGLVGFLIYIYTAKVSGRACTIAGINRGWWAAFTSTSLFNNIGFALHNDSLNQFQKAIFPQVMGTILILTGNTFFPIALRLMIWCSLLFSRFFKPHFQQSLIFLLEHPRRSFTLLFPPKVTWYLTANLVGLNLVSFFFFMVLNLSNQYVEQIPVGYRIMNGIFQNASTRAAGFTVVDIGSIAPALIVSYMFMMYISAYIAMSIRQTNVYEERSLGIYAPPADESSESDTDSSDKEQQQQQDAKTKPKTGRNYLVDHLQRQLSHDLWYMFFGFFLITILEGSRLQRADEPQFTLFSILFEVVSGYGTVGLSLGYGDAPSLSAQFRKISKLVMIALEIRGRHRGLPSALDRAVLMPSDKNFDREEEDYIRKHGKNK</sequence>
<feature type="compositionally biased region" description="Polar residues" evidence="11">
    <location>
        <begin position="400"/>
        <end position="412"/>
    </location>
</feature>
<evidence type="ECO:0000256" key="5">
    <source>
        <dbReference type="ARBA" id="ARBA00022692"/>
    </source>
</evidence>
<feature type="compositionally biased region" description="Polar residues" evidence="11">
    <location>
        <begin position="245"/>
        <end position="257"/>
    </location>
</feature>
<evidence type="ECO:0000256" key="6">
    <source>
        <dbReference type="ARBA" id="ARBA00022958"/>
    </source>
</evidence>
<feature type="compositionally biased region" description="Basic and acidic residues" evidence="11">
    <location>
        <begin position="378"/>
        <end position="390"/>
    </location>
</feature>
<keyword evidence="5 10" id="KW-0812">Transmembrane</keyword>
<feature type="compositionally biased region" description="Polar residues" evidence="11">
    <location>
        <begin position="186"/>
        <end position="197"/>
    </location>
</feature>
<feature type="compositionally biased region" description="Polar residues" evidence="11">
    <location>
        <begin position="303"/>
        <end position="315"/>
    </location>
</feature>
<evidence type="ECO:0000256" key="3">
    <source>
        <dbReference type="ARBA" id="ARBA00022448"/>
    </source>
</evidence>
<evidence type="ECO:0000313" key="13">
    <source>
        <dbReference type="Proteomes" id="UP001212411"/>
    </source>
</evidence>
<reference evidence="12 13" key="1">
    <citation type="journal article" date="2023" name="G3 (Bethesda)">
        <title>A high-quality reference genome for the fission yeast Schizosaccharomyces osmophilus.</title>
        <authorList>
            <person name="Jia G.S."/>
            <person name="Zhang W.C."/>
            <person name="Liang Y."/>
            <person name="Liu X.H."/>
            <person name="Rhind N."/>
            <person name="Pidoux A."/>
            <person name="Brysch-Herzberg M."/>
            <person name="Du L.L."/>
        </authorList>
    </citation>
    <scope>NUCLEOTIDE SEQUENCE [LARGE SCALE GENOMIC DNA]</scope>
    <source>
        <strain evidence="12 13">CBS 15793</strain>
    </source>
</reference>
<feature type="compositionally biased region" description="Basic and acidic residues" evidence="11">
    <location>
        <begin position="228"/>
        <end position="244"/>
    </location>
</feature>
<dbReference type="GeneID" id="80876881"/>
<keyword evidence="4 10" id="KW-0633">Potassium transport</keyword>
<feature type="transmembrane region" description="Helical" evidence="10">
    <location>
        <begin position="629"/>
        <end position="652"/>
    </location>
</feature>
<dbReference type="RefSeq" id="XP_056038826.1">
    <property type="nucleotide sequence ID" value="XM_056182192.1"/>
</dbReference>
<keyword evidence="9 10" id="KW-0472">Membrane</keyword>
<dbReference type="PANTHER" id="PTHR31064">
    <property type="entry name" value="POTASSIUM TRANSPORT PROTEIN DDB_G0292412-RELATED"/>
    <property type="match status" value="1"/>
</dbReference>
<keyword evidence="6 10" id="KW-0630">Potassium</keyword>
<protein>
    <recommendedName>
        <fullName evidence="10">Potassium transport protein</fullName>
    </recommendedName>
</protein>
<feature type="transmembrane region" description="Helical" evidence="10">
    <location>
        <begin position="856"/>
        <end position="877"/>
    </location>
</feature>
<dbReference type="NCBIfam" id="TIGR00934">
    <property type="entry name" value="2a38euk"/>
    <property type="match status" value="1"/>
</dbReference>
<feature type="region of interest" description="Disordered" evidence="11">
    <location>
        <begin position="783"/>
        <end position="810"/>
    </location>
</feature>
<evidence type="ECO:0000256" key="2">
    <source>
        <dbReference type="ARBA" id="ARBA00009137"/>
    </source>
</evidence>
<feature type="transmembrane region" description="Helical" evidence="10">
    <location>
        <begin position="549"/>
        <end position="574"/>
    </location>
</feature>
<proteinExistence type="inferred from homology"/>
<name>A0AAF0AYD0_9SCHI</name>
<feature type="compositionally biased region" description="Basic and acidic residues" evidence="11">
    <location>
        <begin position="207"/>
        <end position="216"/>
    </location>
</feature>
<dbReference type="InterPro" id="IPR015958">
    <property type="entry name" value="Trk1_fungi"/>
</dbReference>
<dbReference type="GO" id="GO:0030007">
    <property type="term" value="P:intracellular potassium ion homeostasis"/>
    <property type="evidence" value="ECO:0007669"/>
    <property type="project" value="UniProtKB-UniRule"/>
</dbReference>
<dbReference type="GO" id="GO:1990573">
    <property type="term" value="P:potassium ion import across plasma membrane"/>
    <property type="evidence" value="ECO:0007669"/>
    <property type="project" value="TreeGrafter"/>
</dbReference>
<dbReference type="InterPro" id="IPR003445">
    <property type="entry name" value="Cat_transpt"/>
</dbReference>
<feature type="transmembrane region" description="Helical" evidence="10">
    <location>
        <begin position="683"/>
        <end position="705"/>
    </location>
</feature>
<evidence type="ECO:0000256" key="1">
    <source>
        <dbReference type="ARBA" id="ARBA00004141"/>
    </source>
</evidence>
<gene>
    <name evidence="12" type="primary">trk2</name>
    <name evidence="12" type="ORF">SOMG_03402</name>
</gene>
<keyword evidence="7 10" id="KW-1133">Transmembrane helix</keyword>
<dbReference type="KEGG" id="som:SOMG_03402"/>
<feature type="transmembrane region" description="Helical" evidence="10">
    <location>
        <begin position="744"/>
        <end position="766"/>
    </location>
</feature>
<dbReference type="AlphaFoldDB" id="A0AAF0AYD0"/>
<dbReference type="PANTHER" id="PTHR31064:SF34">
    <property type="entry name" value="POTASSIUM TRANSPORT PROTEIN 2"/>
    <property type="match status" value="1"/>
</dbReference>
<dbReference type="Pfam" id="PF02386">
    <property type="entry name" value="TrkH"/>
    <property type="match status" value="1"/>
</dbReference>
<evidence type="ECO:0000256" key="7">
    <source>
        <dbReference type="ARBA" id="ARBA00022989"/>
    </source>
</evidence>